<dbReference type="EMBL" id="VSSQ01035490">
    <property type="protein sequence ID" value="MPM87716.1"/>
    <property type="molecule type" value="Genomic_DNA"/>
</dbReference>
<gene>
    <name evidence="2" type="ORF">SDC9_134816</name>
</gene>
<name>A0A645DEB7_9ZZZZ</name>
<evidence type="ECO:0000256" key="1">
    <source>
        <dbReference type="SAM" id="Phobius"/>
    </source>
</evidence>
<keyword evidence="1" id="KW-1133">Transmembrane helix</keyword>
<feature type="transmembrane region" description="Helical" evidence="1">
    <location>
        <begin position="37"/>
        <end position="58"/>
    </location>
</feature>
<organism evidence="2">
    <name type="scientific">bioreactor metagenome</name>
    <dbReference type="NCBI Taxonomy" id="1076179"/>
    <lineage>
        <taxon>unclassified sequences</taxon>
        <taxon>metagenomes</taxon>
        <taxon>ecological metagenomes</taxon>
    </lineage>
</organism>
<protein>
    <submittedName>
        <fullName evidence="2">Uncharacterized protein</fullName>
    </submittedName>
</protein>
<comment type="caution">
    <text evidence="2">The sequence shown here is derived from an EMBL/GenBank/DDBJ whole genome shotgun (WGS) entry which is preliminary data.</text>
</comment>
<feature type="transmembrane region" description="Helical" evidence="1">
    <location>
        <begin position="79"/>
        <end position="97"/>
    </location>
</feature>
<accession>A0A645DEB7</accession>
<keyword evidence="1" id="KW-0812">Transmembrane</keyword>
<evidence type="ECO:0000313" key="2">
    <source>
        <dbReference type="EMBL" id="MPM87716.1"/>
    </source>
</evidence>
<keyword evidence="1" id="KW-0472">Membrane</keyword>
<feature type="transmembrane region" description="Helical" evidence="1">
    <location>
        <begin position="103"/>
        <end position="119"/>
    </location>
</feature>
<dbReference type="AlphaFoldDB" id="A0A645DEB7"/>
<feature type="transmembrane region" description="Helical" evidence="1">
    <location>
        <begin position="12"/>
        <end position="31"/>
    </location>
</feature>
<sequence length="192" mass="22379">MNYKLNQHYKSEYLKSFIMLIPLYVLIFKTYNIEPIINPVVFIYVPVIFATEYSYVFLRRAMEVYENILFRTFSKRLDMIVELLIVSGTAVAQGYYISTGNPILIIIMGFIYLLWDLGLKNHSLVIGDKGIIIGRRLFPHSSINSIDIKNEELIINTTVGLFVIHKWAINRRTFQLESVIREFGKSDLKENS</sequence>
<proteinExistence type="predicted"/>
<reference evidence="2" key="1">
    <citation type="submission" date="2019-08" db="EMBL/GenBank/DDBJ databases">
        <authorList>
            <person name="Kucharzyk K."/>
            <person name="Murdoch R.W."/>
            <person name="Higgins S."/>
            <person name="Loffler F."/>
        </authorList>
    </citation>
    <scope>NUCLEOTIDE SEQUENCE</scope>
</reference>